<name>A0A232EDE7_9HYME</name>
<dbReference type="EMBL" id="NNAY01006758">
    <property type="protein sequence ID" value="OXU16363.1"/>
    <property type="molecule type" value="Genomic_DNA"/>
</dbReference>
<evidence type="ECO:0000313" key="2">
    <source>
        <dbReference type="Proteomes" id="UP000215335"/>
    </source>
</evidence>
<sequence length="101" mass="11483">MVNKCNVDVQIVEGESNLSAQALELEEWAGLKRYGKPVCACIRIRGLSRDYNDMVNKCNVDVHRVEAPVCASIRISRLKRGYNDMVNKCNVDVQRVEAEWV</sequence>
<proteinExistence type="predicted"/>
<gene>
    <name evidence="1" type="ORF">TSAR_000116</name>
</gene>
<comment type="caution">
    <text evidence="1">The sequence shown here is derived from an EMBL/GenBank/DDBJ whole genome shotgun (WGS) entry which is preliminary data.</text>
</comment>
<dbReference type="Proteomes" id="UP000215335">
    <property type="component" value="Unassembled WGS sequence"/>
</dbReference>
<dbReference type="AlphaFoldDB" id="A0A232EDE7"/>
<keyword evidence="2" id="KW-1185">Reference proteome</keyword>
<evidence type="ECO:0000313" key="1">
    <source>
        <dbReference type="EMBL" id="OXU16363.1"/>
    </source>
</evidence>
<protein>
    <submittedName>
        <fullName evidence="1">Uncharacterized protein</fullName>
    </submittedName>
</protein>
<organism evidence="1 2">
    <name type="scientific">Trichomalopsis sarcophagae</name>
    <dbReference type="NCBI Taxonomy" id="543379"/>
    <lineage>
        <taxon>Eukaryota</taxon>
        <taxon>Metazoa</taxon>
        <taxon>Ecdysozoa</taxon>
        <taxon>Arthropoda</taxon>
        <taxon>Hexapoda</taxon>
        <taxon>Insecta</taxon>
        <taxon>Pterygota</taxon>
        <taxon>Neoptera</taxon>
        <taxon>Endopterygota</taxon>
        <taxon>Hymenoptera</taxon>
        <taxon>Apocrita</taxon>
        <taxon>Proctotrupomorpha</taxon>
        <taxon>Chalcidoidea</taxon>
        <taxon>Pteromalidae</taxon>
        <taxon>Pteromalinae</taxon>
        <taxon>Trichomalopsis</taxon>
    </lineage>
</organism>
<reference evidence="1 2" key="1">
    <citation type="journal article" date="2017" name="Curr. Biol.">
        <title>The Evolution of Venom by Co-option of Single-Copy Genes.</title>
        <authorList>
            <person name="Martinson E.O."/>
            <person name="Mrinalini"/>
            <person name="Kelkar Y.D."/>
            <person name="Chang C.H."/>
            <person name="Werren J.H."/>
        </authorList>
    </citation>
    <scope>NUCLEOTIDE SEQUENCE [LARGE SCALE GENOMIC DNA]</scope>
    <source>
        <strain evidence="1 2">Alberta</strain>
        <tissue evidence="1">Whole body</tissue>
    </source>
</reference>
<accession>A0A232EDE7</accession>